<dbReference type="AlphaFoldDB" id="A0A1A9HW64"/>
<dbReference type="PATRIC" id="fig|1806891.3.peg.482"/>
<accession>A0A1A9HW64</accession>
<organism evidence="1 2">
    <name type="scientific">Candidatus Chlamydia sanziniae</name>
    <dbReference type="NCBI Taxonomy" id="1806891"/>
    <lineage>
        <taxon>Bacteria</taxon>
        <taxon>Pseudomonadati</taxon>
        <taxon>Chlamydiota</taxon>
        <taxon>Chlamydiia</taxon>
        <taxon>Chlamydiales</taxon>
        <taxon>Chlamydiaceae</taxon>
        <taxon>Chlamydia/Chlamydophila group</taxon>
        <taxon>Chlamydia</taxon>
    </lineage>
</organism>
<dbReference type="Proteomes" id="UP000078162">
    <property type="component" value="Chromosome"/>
</dbReference>
<gene>
    <name evidence="1" type="ORF">Cs308_0490</name>
</gene>
<reference evidence="1 2" key="1">
    <citation type="submission" date="2016-03" db="EMBL/GenBank/DDBJ databases">
        <title>Culture-independent genomics supports pathogen discovery for uncultivable bacteria within the genus Chlamydia.</title>
        <authorList>
            <person name="Taylor-Brown A."/>
            <person name="Bachmann N.L."/>
            <person name="Borel N."/>
            <person name="Polkinghorne A."/>
        </authorList>
    </citation>
    <scope>NUCLEOTIDE SEQUENCE [LARGE SCALE GENOMIC DNA]</scope>
    <source>
        <strain evidence="1 2">2742-308</strain>
    </source>
</reference>
<evidence type="ECO:0000313" key="1">
    <source>
        <dbReference type="EMBL" id="ANH78661.1"/>
    </source>
</evidence>
<sequence>MKYIFFSVIMVSIACGALLGAYCQLYCSIKNVLLCWEALVTHAIAKRQALITLGSFSSEENSQLIQEVDFLLKYHHVSWRMFLRKSYDILFAFKDMEDVLPQRLHDLLEISQQVNDQNDVLLCLENFWASDNLFAFETAAYEQAVGRYLQQRSRVSLCLVRWLFRFLNFPVIEFNR</sequence>
<dbReference type="OrthoDB" id="18968at2"/>
<evidence type="ECO:0000313" key="2">
    <source>
        <dbReference type="Proteomes" id="UP000078162"/>
    </source>
</evidence>
<protein>
    <submittedName>
        <fullName evidence="1">Uncharacterized protein</fullName>
    </submittedName>
</protein>
<proteinExistence type="predicted"/>
<dbReference type="EMBL" id="CP014639">
    <property type="protein sequence ID" value="ANH78661.1"/>
    <property type="molecule type" value="Genomic_DNA"/>
</dbReference>
<keyword evidence="2" id="KW-1185">Reference proteome</keyword>
<dbReference type="KEGG" id="csaz:Cs308_0490"/>
<dbReference type="STRING" id="1806891.Cs308_0490"/>
<name>A0A1A9HW64_9CHLA</name>
<dbReference type="RefSeq" id="WP_066482139.1">
    <property type="nucleotide sequence ID" value="NZ_CP014639.1"/>
</dbReference>
<dbReference type="PROSITE" id="PS51257">
    <property type="entry name" value="PROKAR_LIPOPROTEIN"/>
    <property type="match status" value="1"/>
</dbReference>